<dbReference type="AlphaFoldDB" id="A0A091A241"/>
<name>A0A091A241_PAEMA</name>
<feature type="compositionally biased region" description="Low complexity" evidence="1">
    <location>
        <begin position="231"/>
        <end position="247"/>
    </location>
</feature>
<sequence length="345" mass="35968">MMQNRKLWSYSLVVIVCALLLLGLQRFKNEQSDLAGVGDPVSAGDSLEAAGGQLEKLLAIGTALTPDPYLVTVKWQGKWKTQLAEEEAAGALATRLGLSEPQTENVQGHSVYKANGSSEGVRLTLDVTAQSEGQYYVVLRLEGAGGTAGSAERMLDVQQLAGESLADEGVQIAWNAAVQGIGLARAGASTRTESEPAEREQAENESSESKLGAASESPPEVMDDLPSGAMGNSPPGVSGNSPPGVTSDSPQDAPSEPAPAPAGRTVSAVLAGLEQQIEDELGQKLERVEGFEDELTASQSYAVPGFPITAQSGKRQVALQLAVHRNADTGMDEIAVGSPLLTVEY</sequence>
<dbReference type="PATRIC" id="fig|44252.3.peg.1239"/>
<feature type="compositionally biased region" description="Basic and acidic residues" evidence="1">
    <location>
        <begin position="192"/>
        <end position="202"/>
    </location>
</feature>
<dbReference type="RefSeq" id="WP_124333214.1">
    <property type="nucleotide sequence ID" value="NZ_BOSD01000017.1"/>
</dbReference>
<evidence type="ECO:0000313" key="2">
    <source>
        <dbReference type="EMBL" id="KFN10386.1"/>
    </source>
</evidence>
<keyword evidence="3" id="KW-1185">Reference proteome</keyword>
<dbReference type="HOGENOM" id="CLU_069119_0_0_9"/>
<comment type="caution">
    <text evidence="2">The sequence shown here is derived from an EMBL/GenBank/DDBJ whole genome shotgun (WGS) entry which is preliminary data.</text>
</comment>
<evidence type="ECO:0000313" key="3">
    <source>
        <dbReference type="Proteomes" id="UP000029278"/>
    </source>
</evidence>
<dbReference type="Gene3D" id="3.30.360.40">
    <property type="entry name" value="YwmB-like"/>
    <property type="match status" value="1"/>
</dbReference>
<organism evidence="2 3">
    <name type="scientific">Paenibacillus macerans</name>
    <name type="common">Bacillus macerans</name>
    <dbReference type="NCBI Taxonomy" id="44252"/>
    <lineage>
        <taxon>Bacteria</taxon>
        <taxon>Bacillati</taxon>
        <taxon>Bacillota</taxon>
        <taxon>Bacilli</taxon>
        <taxon>Bacillales</taxon>
        <taxon>Paenibacillaceae</taxon>
        <taxon>Paenibacillus</taxon>
    </lineage>
</organism>
<dbReference type="Proteomes" id="UP000029278">
    <property type="component" value="Unassembled WGS sequence"/>
</dbReference>
<evidence type="ECO:0000256" key="1">
    <source>
        <dbReference type="SAM" id="MobiDB-lite"/>
    </source>
</evidence>
<accession>A0A091A241</accession>
<proteinExistence type="predicted"/>
<feature type="region of interest" description="Disordered" evidence="1">
    <location>
        <begin position="187"/>
        <end position="263"/>
    </location>
</feature>
<gene>
    <name evidence="2" type="ORF">DJ90_778</name>
</gene>
<reference evidence="2 3" key="1">
    <citation type="submission" date="2014-04" db="EMBL/GenBank/DDBJ databases">
        <authorList>
            <person name="Bishop-Lilly K.A."/>
            <person name="Broomall S.M."/>
            <person name="Chain P.S."/>
            <person name="Chertkov O."/>
            <person name="Coyne S.R."/>
            <person name="Daligault H.E."/>
            <person name="Davenport K.W."/>
            <person name="Erkkila T."/>
            <person name="Frey K.G."/>
            <person name="Gibbons H.S."/>
            <person name="Gu W."/>
            <person name="Jaissle J."/>
            <person name="Johnson S.L."/>
            <person name="Koroleva G.I."/>
            <person name="Ladner J.T."/>
            <person name="Lo C.-C."/>
            <person name="Minogue T.D."/>
            <person name="Munk C."/>
            <person name="Palacios G.F."/>
            <person name="Redden C.L."/>
            <person name="Rosenzweig C.N."/>
            <person name="Scholz M.B."/>
            <person name="Teshima H."/>
            <person name="Xu Y."/>
        </authorList>
    </citation>
    <scope>NUCLEOTIDE SEQUENCE [LARGE SCALE GENOMIC DNA]</scope>
    <source>
        <strain evidence="2 3">8244</strain>
    </source>
</reference>
<protein>
    <submittedName>
        <fullName evidence="2">Uncharacterized protein</fullName>
    </submittedName>
</protein>
<dbReference type="EMBL" id="JMQA01000018">
    <property type="protein sequence ID" value="KFN10386.1"/>
    <property type="molecule type" value="Genomic_DNA"/>
</dbReference>
<dbReference type="STRING" id="44252.DJ90_778"/>